<evidence type="ECO:0000256" key="2">
    <source>
        <dbReference type="ARBA" id="ARBA00004609"/>
    </source>
</evidence>
<keyword evidence="4" id="KW-0336">GPI-anchor</keyword>
<dbReference type="Gene3D" id="2.60.40.1730">
    <property type="entry name" value="tricorn interacting facor f3 domain"/>
    <property type="match status" value="1"/>
</dbReference>
<dbReference type="InterPro" id="IPR014782">
    <property type="entry name" value="Peptidase_M1_dom"/>
</dbReference>
<keyword evidence="4" id="KW-0472">Membrane</keyword>
<gene>
    <name evidence="14" type="ORF">RUM44_005298</name>
</gene>
<dbReference type="SUPFAM" id="SSF63737">
    <property type="entry name" value="Leukotriene A4 hydrolase N-terminal domain"/>
    <property type="match status" value="1"/>
</dbReference>
<feature type="domain" description="ERAP1-like C-terminal" evidence="12">
    <location>
        <begin position="646"/>
        <end position="986"/>
    </location>
</feature>
<evidence type="ECO:0000256" key="3">
    <source>
        <dbReference type="ARBA" id="ARBA00010136"/>
    </source>
</evidence>
<keyword evidence="4" id="KW-0325">Glycoprotein</keyword>
<feature type="domain" description="Aminopeptidase N-like N-terminal" evidence="13">
    <location>
        <begin position="109"/>
        <end position="301"/>
    </location>
</feature>
<sequence length="1009" mass="115809">MADFVHRVLQGEVGKNNSIGNEINEKCTKSVNGEAKDSVLGCVFVAWLSHYFTMKSLLEDDSVLVSHVNACNSLYEVEYEDDARPHGSSMDKIPKKEKMRNVRLPKSIVPDRYEIKLIPFVMENNFTFRGEVKILLNVTEDTSNVTLHANDLEIEPESVRLMDLESGNAIGVRSLSNDSETQFFVMHAEEDLRMGRQYQIEMKFLGHLNDELQGFYRSSYTVGNTKRWIATTQFQATDARRAFPCFDEPELKSTFKLYIGRPENMTSISNMPQLSNGKPIAGIPNYVWDEYQESVPMSTYLVAFVVSDFSNITDGNKFTVWTRDSAIGQAKYSLEIGPKILNYFEKYFGIDFPLPKVDMVALPDFAAGAMENWGLITFRETALLYEAGVSSSNNKQRVATVVSHELAHQWFGNLVTPSWWSDLWLNEGFASYVEYLGVEAVEPSWKIMEQFVIHEVQNVFALDALRTSHQISVKVHHPDEISEIFDRISYGKGNPIVRGASLIRMMNHFLTNDVFKRGLSKYLKRHKFSSTEQDDLWAALTEQAHEDMVMSKNMSVKTIMDTWTLQTGFPVINVKRDYNNGKAEIFLLFKSTGSKSKGKRSEKVLWWVPITYTTSQQLNFNKTYPSHWFKREEQISIENLPSEKDWILLNIQQTGFYRVNYDDRNWKMLIDYLMNPALFGNISPINRAQLLDDALNLARAELLSYDVAMNVTAYLSNEVEYLPWRSAFTAFSYMDNMLIKTGGYDKFKVRMTLYLGCLYHWGKYILKLIEKLYNEVGFEARPNDPQLTIYKRIHVLLWACSLGHGNCVKNSVALFKKWKETQDPDKSNPISPDLKSIVYCTALKVGSEEDWNFAWERFKKANVASERDLLLEALGCTRDVAILSRALDWALTDNSGIRKQDVARLFGSVSSNPFGQILVFNLLTEDWQRLKTYLGGSLFTISSIVKSSTKTINTKLQLKQLNEFAKEHKNEFGPATRAVSQALEQADANIRWMEQNYESLIKWLDNSIR</sequence>
<dbReference type="Pfam" id="PF17900">
    <property type="entry name" value="Peptidase_M1_N"/>
    <property type="match status" value="1"/>
</dbReference>
<dbReference type="Proteomes" id="UP001359485">
    <property type="component" value="Unassembled WGS sequence"/>
</dbReference>
<dbReference type="Gene3D" id="1.10.390.10">
    <property type="entry name" value="Neutral Protease Domain 2"/>
    <property type="match status" value="1"/>
</dbReference>
<dbReference type="PANTHER" id="PTHR11533">
    <property type="entry name" value="PROTEASE M1 ZINC METALLOPROTEASE"/>
    <property type="match status" value="1"/>
</dbReference>
<dbReference type="Pfam" id="PF11838">
    <property type="entry name" value="ERAP1_C"/>
    <property type="match status" value="1"/>
</dbReference>
<evidence type="ECO:0000256" key="9">
    <source>
        <dbReference type="ARBA" id="ARBA00023049"/>
    </source>
</evidence>
<keyword evidence="10" id="KW-0449">Lipoprotein</keyword>
<reference evidence="14 15" key="1">
    <citation type="submission" date="2023-09" db="EMBL/GenBank/DDBJ databases">
        <title>Genomes of two closely related lineages of the louse Polyplax serrata with different host specificities.</title>
        <authorList>
            <person name="Martinu J."/>
            <person name="Tarabai H."/>
            <person name="Stefka J."/>
            <person name="Hypsa V."/>
        </authorList>
    </citation>
    <scope>NUCLEOTIDE SEQUENCE [LARGE SCALE GENOMIC DNA]</scope>
    <source>
        <strain evidence="14">98ZLc_SE</strain>
    </source>
</reference>
<dbReference type="InterPro" id="IPR001930">
    <property type="entry name" value="Peptidase_M1"/>
</dbReference>
<dbReference type="InterPro" id="IPR024571">
    <property type="entry name" value="ERAP1-like_C_dom"/>
</dbReference>
<evidence type="ECO:0000313" key="15">
    <source>
        <dbReference type="Proteomes" id="UP001359485"/>
    </source>
</evidence>
<comment type="caution">
    <text evidence="14">The sequence shown here is derived from an EMBL/GenBank/DDBJ whole genome shotgun (WGS) entry which is preliminary data.</text>
</comment>
<comment type="similarity">
    <text evidence="3">Belongs to the peptidase M1 family.</text>
</comment>
<evidence type="ECO:0000256" key="8">
    <source>
        <dbReference type="ARBA" id="ARBA00022833"/>
    </source>
</evidence>
<dbReference type="CDD" id="cd09601">
    <property type="entry name" value="M1_APN-Q_like"/>
    <property type="match status" value="1"/>
</dbReference>
<evidence type="ECO:0000256" key="4">
    <source>
        <dbReference type="ARBA" id="ARBA00022622"/>
    </source>
</evidence>
<dbReference type="InterPro" id="IPR050344">
    <property type="entry name" value="Peptidase_M1_aminopeptidases"/>
</dbReference>
<feature type="domain" description="Peptidase M1 membrane alanine aminopeptidase" evidence="11">
    <location>
        <begin position="332"/>
        <end position="563"/>
    </location>
</feature>
<evidence type="ECO:0000256" key="7">
    <source>
        <dbReference type="ARBA" id="ARBA00022801"/>
    </source>
</evidence>
<organism evidence="14 15">
    <name type="scientific">Polyplax serrata</name>
    <name type="common">Common mouse louse</name>
    <dbReference type="NCBI Taxonomy" id="468196"/>
    <lineage>
        <taxon>Eukaryota</taxon>
        <taxon>Metazoa</taxon>
        <taxon>Ecdysozoa</taxon>
        <taxon>Arthropoda</taxon>
        <taxon>Hexapoda</taxon>
        <taxon>Insecta</taxon>
        <taxon>Pterygota</taxon>
        <taxon>Neoptera</taxon>
        <taxon>Paraneoptera</taxon>
        <taxon>Psocodea</taxon>
        <taxon>Troctomorpha</taxon>
        <taxon>Phthiraptera</taxon>
        <taxon>Anoplura</taxon>
        <taxon>Polyplacidae</taxon>
        <taxon>Polyplax</taxon>
    </lineage>
</organism>
<dbReference type="EMBL" id="JAWJWF010000051">
    <property type="protein sequence ID" value="KAK6617710.1"/>
    <property type="molecule type" value="Genomic_DNA"/>
</dbReference>
<name>A0ABR1AEL8_POLSC</name>
<evidence type="ECO:0008006" key="16">
    <source>
        <dbReference type="Google" id="ProtNLM"/>
    </source>
</evidence>
<protein>
    <recommendedName>
        <fullName evidence="16">Aminopeptidase</fullName>
    </recommendedName>
</protein>
<evidence type="ECO:0000256" key="5">
    <source>
        <dbReference type="ARBA" id="ARBA00022670"/>
    </source>
</evidence>
<evidence type="ECO:0000313" key="14">
    <source>
        <dbReference type="EMBL" id="KAK6617710.1"/>
    </source>
</evidence>
<keyword evidence="15" id="KW-1185">Reference proteome</keyword>
<dbReference type="InterPro" id="IPR027268">
    <property type="entry name" value="Peptidase_M4/M1_CTD_sf"/>
</dbReference>
<keyword evidence="6" id="KW-0479">Metal-binding</keyword>
<comment type="cofactor">
    <cofactor evidence="1">
        <name>Zn(2+)</name>
        <dbReference type="ChEBI" id="CHEBI:29105"/>
    </cofactor>
</comment>
<dbReference type="InterPro" id="IPR034016">
    <property type="entry name" value="M1_APN-typ"/>
</dbReference>
<dbReference type="Pfam" id="PF01433">
    <property type="entry name" value="Peptidase_M1"/>
    <property type="match status" value="1"/>
</dbReference>
<dbReference type="InterPro" id="IPR042097">
    <property type="entry name" value="Aminopeptidase_N-like_N_sf"/>
</dbReference>
<evidence type="ECO:0000256" key="6">
    <source>
        <dbReference type="ARBA" id="ARBA00022723"/>
    </source>
</evidence>
<keyword evidence="7" id="KW-0378">Hydrolase</keyword>
<evidence type="ECO:0000259" key="11">
    <source>
        <dbReference type="Pfam" id="PF01433"/>
    </source>
</evidence>
<dbReference type="Gene3D" id="1.25.50.20">
    <property type="match status" value="1"/>
</dbReference>
<dbReference type="Gene3D" id="2.60.40.1910">
    <property type="match status" value="1"/>
</dbReference>
<keyword evidence="9" id="KW-0482">Metalloprotease</keyword>
<dbReference type="PANTHER" id="PTHR11533:SF294">
    <property type="entry name" value="THYROTROPIN-RELEASING HORMONE-DEGRADING ECTOENZYME"/>
    <property type="match status" value="1"/>
</dbReference>
<evidence type="ECO:0000259" key="12">
    <source>
        <dbReference type="Pfam" id="PF11838"/>
    </source>
</evidence>
<keyword evidence="8" id="KW-0862">Zinc</keyword>
<comment type="subcellular location">
    <subcellularLocation>
        <location evidence="2">Cell membrane</location>
        <topology evidence="2">Lipid-anchor</topology>
        <topology evidence="2">GPI-anchor</topology>
    </subcellularLocation>
</comment>
<keyword evidence="5" id="KW-0645">Protease</keyword>
<dbReference type="InterPro" id="IPR045357">
    <property type="entry name" value="Aminopeptidase_N-like_N"/>
</dbReference>
<evidence type="ECO:0000259" key="13">
    <source>
        <dbReference type="Pfam" id="PF17900"/>
    </source>
</evidence>
<evidence type="ECO:0000256" key="10">
    <source>
        <dbReference type="ARBA" id="ARBA00023288"/>
    </source>
</evidence>
<proteinExistence type="inferred from homology"/>
<dbReference type="SUPFAM" id="SSF55486">
    <property type="entry name" value="Metalloproteases ('zincins'), catalytic domain"/>
    <property type="match status" value="1"/>
</dbReference>
<dbReference type="PRINTS" id="PR00756">
    <property type="entry name" value="ALADIPTASE"/>
</dbReference>
<accession>A0ABR1AEL8</accession>
<evidence type="ECO:0000256" key="1">
    <source>
        <dbReference type="ARBA" id="ARBA00001947"/>
    </source>
</evidence>